<evidence type="ECO:0000313" key="2">
    <source>
        <dbReference type="EMBL" id="KAF0043096.1"/>
    </source>
</evidence>
<evidence type="ECO:0000256" key="1">
    <source>
        <dbReference type="SAM" id="MobiDB-lite"/>
    </source>
</evidence>
<dbReference type="AlphaFoldDB" id="A0A6A4T677"/>
<feature type="region of interest" description="Disordered" evidence="1">
    <location>
        <begin position="68"/>
        <end position="112"/>
    </location>
</feature>
<evidence type="ECO:0000313" key="3">
    <source>
        <dbReference type="Proteomes" id="UP000438429"/>
    </source>
</evidence>
<name>A0A6A4T677_SCOMX</name>
<dbReference type="EMBL" id="VEVO01000004">
    <property type="protein sequence ID" value="KAF0043096.1"/>
    <property type="molecule type" value="Genomic_DNA"/>
</dbReference>
<sequence length="145" mass="15525">MDVLEASASKPSVSSLVLMMVCSREEAGLSAGQRYDMQPPPPGSTSLRRSCDRELTLFRAAWTRMERTDRSVHFSSPPRGGNGRGACCPLRRQAQGGGREAPRGVRGNARLSPRLRLSGTDALSGREAGHLFESPSVTLPLDGCG</sequence>
<protein>
    <submittedName>
        <fullName evidence="2">Uncharacterized protein</fullName>
    </submittedName>
</protein>
<reference evidence="2 3" key="1">
    <citation type="submission" date="2019-06" db="EMBL/GenBank/DDBJ databases">
        <title>Draft genomes of female and male turbot (Scophthalmus maximus).</title>
        <authorList>
            <person name="Xu H."/>
            <person name="Xu X.-W."/>
            <person name="Shao C."/>
            <person name="Chen S."/>
        </authorList>
    </citation>
    <scope>NUCLEOTIDE SEQUENCE [LARGE SCALE GENOMIC DNA]</scope>
    <source>
        <strain evidence="2">Ysfricsl-2016a</strain>
        <tissue evidence="2">Blood</tissue>
    </source>
</reference>
<dbReference type="Proteomes" id="UP000438429">
    <property type="component" value="Unassembled WGS sequence"/>
</dbReference>
<proteinExistence type="predicted"/>
<comment type="caution">
    <text evidence="2">The sequence shown here is derived from an EMBL/GenBank/DDBJ whole genome shotgun (WGS) entry which is preliminary data.</text>
</comment>
<accession>A0A6A4T677</accession>
<organism evidence="2 3">
    <name type="scientific">Scophthalmus maximus</name>
    <name type="common">Turbot</name>
    <name type="synonym">Psetta maxima</name>
    <dbReference type="NCBI Taxonomy" id="52904"/>
    <lineage>
        <taxon>Eukaryota</taxon>
        <taxon>Metazoa</taxon>
        <taxon>Chordata</taxon>
        <taxon>Craniata</taxon>
        <taxon>Vertebrata</taxon>
        <taxon>Euteleostomi</taxon>
        <taxon>Actinopterygii</taxon>
        <taxon>Neopterygii</taxon>
        <taxon>Teleostei</taxon>
        <taxon>Neoteleostei</taxon>
        <taxon>Acanthomorphata</taxon>
        <taxon>Carangaria</taxon>
        <taxon>Pleuronectiformes</taxon>
        <taxon>Pleuronectoidei</taxon>
        <taxon>Scophthalmidae</taxon>
        <taxon>Scophthalmus</taxon>
    </lineage>
</organism>
<gene>
    <name evidence="2" type="ORF">F2P81_004433</name>
</gene>